<evidence type="ECO:0000256" key="2">
    <source>
        <dbReference type="SAM" id="Phobius"/>
    </source>
</evidence>
<proteinExistence type="predicted"/>
<sequence>MEFFCEAETVIDTTKTGQRGTYWSLLAGMHVVAVVFISALVAAVIVLAVYHWRRYHLYKRARLIPESPYLTPPSTPTREVVAGSSMLTITEVISLKSLVLKPKLPNSLPMGRKGSSSSYSPLNDRQPEEPRHSLPNSPFLTRRVVTPSTIRRSSSQVGRFLRISSGNFRKKRRRFASVDELETKCISPIHETQKEDEGEGGKDGANENINKKGDGESAKHKEYRKSLLSNELKDLKLPHKRVKDRMNLERIRRSELSRSNSNSTMRAASSVSELSVNGTDTEMEYDYYDYDMDNASAVPGSLFGMDPLLLAWVPPFMPVGQVTPPDDGIPLDALINSSTLSASGDTAEDAEGDAVTPTLEGPSQEKPLTLQHFNIPCMERNSSSMEASFKSEEANDRVELQLSDSGHYLERNPSADDDDDLTPTTESCAKILNLDDFQFADDTDEDDT</sequence>
<gene>
    <name evidence="3" type="ORF">SK128_001277</name>
</gene>
<feature type="compositionally biased region" description="Polar residues" evidence="1">
    <location>
        <begin position="114"/>
        <end position="123"/>
    </location>
</feature>
<feature type="region of interest" description="Disordered" evidence="1">
    <location>
        <begin position="255"/>
        <end position="274"/>
    </location>
</feature>
<comment type="caution">
    <text evidence="3">The sequence shown here is derived from an EMBL/GenBank/DDBJ whole genome shotgun (WGS) entry which is preliminary data.</text>
</comment>
<evidence type="ECO:0000313" key="3">
    <source>
        <dbReference type="EMBL" id="KAK7078122.1"/>
    </source>
</evidence>
<feature type="region of interest" description="Disordered" evidence="1">
    <location>
        <begin position="383"/>
        <end position="426"/>
    </location>
</feature>
<accession>A0AAN8X7R5</accession>
<feature type="region of interest" description="Disordered" evidence="1">
    <location>
        <begin position="106"/>
        <end position="140"/>
    </location>
</feature>
<protein>
    <submittedName>
        <fullName evidence="3">Uncharacterized protein</fullName>
    </submittedName>
</protein>
<feature type="region of interest" description="Disordered" evidence="1">
    <location>
        <begin position="341"/>
        <end position="365"/>
    </location>
</feature>
<organism evidence="3 4">
    <name type="scientific">Halocaridina rubra</name>
    <name type="common">Hawaiian red shrimp</name>
    <dbReference type="NCBI Taxonomy" id="373956"/>
    <lineage>
        <taxon>Eukaryota</taxon>
        <taxon>Metazoa</taxon>
        <taxon>Ecdysozoa</taxon>
        <taxon>Arthropoda</taxon>
        <taxon>Crustacea</taxon>
        <taxon>Multicrustacea</taxon>
        <taxon>Malacostraca</taxon>
        <taxon>Eumalacostraca</taxon>
        <taxon>Eucarida</taxon>
        <taxon>Decapoda</taxon>
        <taxon>Pleocyemata</taxon>
        <taxon>Caridea</taxon>
        <taxon>Atyoidea</taxon>
        <taxon>Atyidae</taxon>
        <taxon>Halocaridina</taxon>
    </lineage>
</organism>
<name>A0AAN8X7R5_HALRR</name>
<reference evidence="3 4" key="1">
    <citation type="submission" date="2023-11" db="EMBL/GenBank/DDBJ databases">
        <title>Halocaridina rubra genome assembly.</title>
        <authorList>
            <person name="Smith C."/>
        </authorList>
    </citation>
    <scope>NUCLEOTIDE SEQUENCE [LARGE SCALE GENOMIC DNA]</scope>
    <source>
        <strain evidence="3">EP-1</strain>
        <tissue evidence="3">Whole</tissue>
    </source>
</reference>
<evidence type="ECO:0000256" key="1">
    <source>
        <dbReference type="SAM" id="MobiDB-lite"/>
    </source>
</evidence>
<feature type="compositionally biased region" description="Basic and acidic residues" evidence="1">
    <location>
        <begin position="389"/>
        <end position="399"/>
    </location>
</feature>
<keyword evidence="2" id="KW-0812">Transmembrane</keyword>
<feature type="compositionally biased region" description="Polar residues" evidence="1">
    <location>
        <begin position="264"/>
        <end position="274"/>
    </location>
</feature>
<evidence type="ECO:0000313" key="4">
    <source>
        <dbReference type="Proteomes" id="UP001381693"/>
    </source>
</evidence>
<dbReference type="EMBL" id="JAXCGZ010008003">
    <property type="protein sequence ID" value="KAK7078122.1"/>
    <property type="molecule type" value="Genomic_DNA"/>
</dbReference>
<dbReference type="AlphaFoldDB" id="A0AAN8X7R5"/>
<feature type="compositionally biased region" description="Basic and acidic residues" evidence="1">
    <location>
        <begin position="191"/>
        <end position="220"/>
    </location>
</feature>
<keyword evidence="4" id="KW-1185">Reference proteome</keyword>
<dbReference type="Proteomes" id="UP001381693">
    <property type="component" value="Unassembled WGS sequence"/>
</dbReference>
<feature type="transmembrane region" description="Helical" evidence="2">
    <location>
        <begin position="22"/>
        <end position="50"/>
    </location>
</feature>
<keyword evidence="2" id="KW-1133">Transmembrane helix</keyword>
<keyword evidence="2" id="KW-0472">Membrane</keyword>
<feature type="region of interest" description="Disordered" evidence="1">
    <location>
        <begin position="187"/>
        <end position="221"/>
    </location>
</feature>